<accession>A0A1B6PA14</accession>
<protein>
    <submittedName>
        <fullName evidence="2">Uncharacterized protein</fullName>
    </submittedName>
</protein>
<sequence length="85" mass="9341">MTTSLPQNTKRVEGRGGAPHTTFLLSGSCKETKMHTERRRSAITVGETSNKVTEMRLQIRRAERREEAGELPAHQLGHPSAGAMA</sequence>
<dbReference type="EMBL" id="CM000768">
    <property type="protein sequence ID" value="KXG22528.1"/>
    <property type="molecule type" value="Genomic_DNA"/>
</dbReference>
<evidence type="ECO:0000313" key="2">
    <source>
        <dbReference type="EMBL" id="KXG22528.1"/>
    </source>
</evidence>
<reference evidence="3" key="2">
    <citation type="journal article" date="2018" name="Plant J.">
        <title>The Sorghum bicolor reference genome: improved assembly, gene annotations, a transcriptome atlas, and signatures of genome organization.</title>
        <authorList>
            <person name="McCormick R.F."/>
            <person name="Truong S.K."/>
            <person name="Sreedasyam A."/>
            <person name="Jenkins J."/>
            <person name="Shu S."/>
            <person name="Sims D."/>
            <person name="Kennedy M."/>
            <person name="Amirebrahimi M."/>
            <person name="Weers B.D."/>
            <person name="McKinley B."/>
            <person name="Mattison A."/>
            <person name="Morishige D.T."/>
            <person name="Grimwood J."/>
            <person name="Schmutz J."/>
            <person name="Mullet J.E."/>
        </authorList>
    </citation>
    <scope>NUCLEOTIDE SEQUENCE [LARGE SCALE GENOMIC DNA]</scope>
    <source>
        <strain evidence="3">cv. BTx623</strain>
    </source>
</reference>
<reference evidence="2 3" key="1">
    <citation type="journal article" date="2009" name="Nature">
        <title>The Sorghum bicolor genome and the diversification of grasses.</title>
        <authorList>
            <person name="Paterson A.H."/>
            <person name="Bowers J.E."/>
            <person name="Bruggmann R."/>
            <person name="Dubchak I."/>
            <person name="Grimwood J."/>
            <person name="Gundlach H."/>
            <person name="Haberer G."/>
            <person name="Hellsten U."/>
            <person name="Mitros T."/>
            <person name="Poliakov A."/>
            <person name="Schmutz J."/>
            <person name="Spannagl M."/>
            <person name="Tang H."/>
            <person name="Wang X."/>
            <person name="Wicker T."/>
            <person name="Bharti A.K."/>
            <person name="Chapman J."/>
            <person name="Feltus F.A."/>
            <person name="Gowik U."/>
            <person name="Grigoriev I.V."/>
            <person name="Lyons E."/>
            <person name="Maher C.A."/>
            <person name="Martis M."/>
            <person name="Narechania A."/>
            <person name="Otillar R.P."/>
            <person name="Penning B.W."/>
            <person name="Salamov A.A."/>
            <person name="Wang Y."/>
            <person name="Zhang L."/>
            <person name="Carpita N.C."/>
            <person name="Freeling M."/>
            <person name="Gingle A.R."/>
            <person name="Hash C.T."/>
            <person name="Keller B."/>
            <person name="Klein P."/>
            <person name="Kresovich S."/>
            <person name="McCann M.C."/>
            <person name="Ming R."/>
            <person name="Peterson D.G."/>
            <person name="Mehboob-ur-Rahman"/>
            <person name="Ware D."/>
            <person name="Westhoff P."/>
            <person name="Mayer K.F."/>
            <person name="Messing J."/>
            <person name="Rokhsar D.S."/>
        </authorList>
    </citation>
    <scope>NUCLEOTIDE SEQUENCE [LARGE SCALE GENOMIC DNA]</scope>
    <source>
        <strain evidence="3">cv. BTx623</strain>
    </source>
</reference>
<evidence type="ECO:0000256" key="1">
    <source>
        <dbReference type="SAM" id="MobiDB-lite"/>
    </source>
</evidence>
<proteinExistence type="predicted"/>
<organism evidence="2 3">
    <name type="scientific">Sorghum bicolor</name>
    <name type="common">Sorghum</name>
    <name type="synonym">Sorghum vulgare</name>
    <dbReference type="NCBI Taxonomy" id="4558"/>
    <lineage>
        <taxon>Eukaryota</taxon>
        <taxon>Viridiplantae</taxon>
        <taxon>Streptophyta</taxon>
        <taxon>Embryophyta</taxon>
        <taxon>Tracheophyta</taxon>
        <taxon>Spermatophyta</taxon>
        <taxon>Magnoliopsida</taxon>
        <taxon>Liliopsida</taxon>
        <taxon>Poales</taxon>
        <taxon>Poaceae</taxon>
        <taxon>PACMAD clade</taxon>
        <taxon>Panicoideae</taxon>
        <taxon>Andropogonodae</taxon>
        <taxon>Andropogoneae</taxon>
        <taxon>Sorghinae</taxon>
        <taxon>Sorghum</taxon>
    </lineage>
</organism>
<name>A0A1B6PA14_SORBI</name>
<dbReference type="InParanoid" id="A0A1B6PA14"/>
<keyword evidence="3" id="KW-1185">Reference proteome</keyword>
<dbReference type="AlphaFoldDB" id="A0A1B6PA14"/>
<gene>
    <name evidence="2" type="ORF">SORBI_3009G230300</name>
</gene>
<feature type="region of interest" description="Disordered" evidence="1">
    <location>
        <begin position="1"/>
        <end position="49"/>
    </location>
</feature>
<evidence type="ECO:0000313" key="3">
    <source>
        <dbReference type="Proteomes" id="UP000000768"/>
    </source>
</evidence>
<dbReference type="Proteomes" id="UP000000768">
    <property type="component" value="Chromosome 9"/>
</dbReference>
<dbReference type="Gramene" id="KXG22528">
    <property type="protein sequence ID" value="KXG22528"/>
    <property type="gene ID" value="SORBI_3009G230300"/>
</dbReference>
<feature type="region of interest" description="Disordered" evidence="1">
    <location>
        <begin position="65"/>
        <end position="85"/>
    </location>
</feature>